<comment type="function">
    <text evidence="1">Acts as a defensive agent. Recognizes blood group fucosylated oligosaccharides including A, B, H and Lewis B-type antigens. Does not recognize Lewis A antigen and has low affinity for monovalent haptens.</text>
</comment>
<dbReference type="InterPro" id="IPR051941">
    <property type="entry name" value="BG_Antigen-Binding_Lectin"/>
</dbReference>
<dbReference type="Proteomes" id="UP001652642">
    <property type="component" value="Chromosome 5"/>
</dbReference>
<keyword evidence="10" id="KW-1185">Reference proteome</keyword>
<feature type="domain" description="Fucolectin tachylectin-4 pentraxin-1" evidence="9">
    <location>
        <begin position="392"/>
        <end position="539"/>
    </location>
</feature>
<organism evidence="10 11">
    <name type="scientific">Pogona vitticeps</name>
    <name type="common">central bearded dragon</name>
    <dbReference type="NCBI Taxonomy" id="103695"/>
    <lineage>
        <taxon>Eukaryota</taxon>
        <taxon>Metazoa</taxon>
        <taxon>Chordata</taxon>
        <taxon>Craniata</taxon>
        <taxon>Vertebrata</taxon>
        <taxon>Euteleostomi</taxon>
        <taxon>Lepidosauria</taxon>
        <taxon>Squamata</taxon>
        <taxon>Bifurcata</taxon>
        <taxon>Unidentata</taxon>
        <taxon>Episquamata</taxon>
        <taxon>Toxicofera</taxon>
        <taxon>Iguania</taxon>
        <taxon>Acrodonta</taxon>
        <taxon>Agamidae</taxon>
        <taxon>Amphibolurinae</taxon>
        <taxon>Pogona</taxon>
    </lineage>
</organism>
<proteinExistence type="inferred from homology"/>
<feature type="domain" description="Fucolectin tachylectin-4 pentraxin-1" evidence="9">
    <location>
        <begin position="201"/>
        <end position="350"/>
    </location>
</feature>
<keyword evidence="7" id="KW-1015">Disulfide bond</keyword>
<dbReference type="GeneID" id="110076029"/>
<protein>
    <submittedName>
        <fullName evidence="11">Uncharacterized protein isoform X2</fullName>
    </submittedName>
</protein>
<dbReference type="PANTHER" id="PTHR45713:SF20">
    <property type="entry name" value="FUCOLECTIN TACHYLECTIN-4 PENTRAXIN-1 DOMAIN-CONTAINING PROTEIN"/>
    <property type="match status" value="1"/>
</dbReference>
<keyword evidence="8" id="KW-0732">Signal</keyword>
<evidence type="ECO:0000256" key="1">
    <source>
        <dbReference type="ARBA" id="ARBA00002219"/>
    </source>
</evidence>
<dbReference type="Gene3D" id="2.60.120.260">
    <property type="entry name" value="Galactose-binding domain-like"/>
    <property type="match status" value="4"/>
</dbReference>
<reference evidence="11" key="1">
    <citation type="submission" date="2025-08" db="UniProtKB">
        <authorList>
            <consortium name="RefSeq"/>
        </authorList>
    </citation>
    <scope>IDENTIFICATION</scope>
</reference>
<feature type="domain" description="Fucolectin tachylectin-4 pentraxin-1" evidence="9">
    <location>
        <begin position="25"/>
        <end position="171"/>
    </location>
</feature>
<evidence type="ECO:0000256" key="5">
    <source>
        <dbReference type="ARBA" id="ARBA00022734"/>
    </source>
</evidence>
<comment type="subunit">
    <text evidence="3">Homotrimer.</text>
</comment>
<dbReference type="PANTHER" id="PTHR45713">
    <property type="entry name" value="FTP DOMAIN-CONTAINING PROTEIN"/>
    <property type="match status" value="1"/>
</dbReference>
<dbReference type="RefSeq" id="XP_072856304.1">
    <property type="nucleotide sequence ID" value="XM_073000203.1"/>
</dbReference>
<comment type="similarity">
    <text evidence="2">Belongs to the fucolectin family.</text>
</comment>
<dbReference type="Pfam" id="PF22633">
    <property type="entry name" value="F5_F8_type_C_2"/>
    <property type="match status" value="4"/>
</dbReference>
<dbReference type="SUPFAM" id="SSF49785">
    <property type="entry name" value="Galactose-binding domain-like"/>
    <property type="match status" value="4"/>
</dbReference>
<feature type="signal peptide" evidence="8">
    <location>
        <begin position="1"/>
        <end position="22"/>
    </location>
</feature>
<dbReference type="InterPro" id="IPR006585">
    <property type="entry name" value="FTP1"/>
</dbReference>
<evidence type="ECO:0000313" key="11">
    <source>
        <dbReference type="RefSeq" id="XP_072856304.1"/>
    </source>
</evidence>
<gene>
    <name evidence="11" type="primary">LOC110076029</name>
</gene>
<evidence type="ECO:0000256" key="8">
    <source>
        <dbReference type="SAM" id="SignalP"/>
    </source>
</evidence>
<keyword evidence="4" id="KW-0479">Metal-binding</keyword>
<feature type="chain" id="PRO_5045389777" evidence="8">
    <location>
        <begin position="23"/>
        <end position="693"/>
    </location>
</feature>
<evidence type="ECO:0000259" key="9">
    <source>
        <dbReference type="SMART" id="SM00607"/>
    </source>
</evidence>
<evidence type="ECO:0000313" key="10">
    <source>
        <dbReference type="Proteomes" id="UP001652642"/>
    </source>
</evidence>
<accession>A0ABM5GF72</accession>
<keyword evidence="6" id="KW-0106">Calcium</keyword>
<dbReference type="InterPro" id="IPR008979">
    <property type="entry name" value="Galactose-bd-like_sf"/>
</dbReference>
<evidence type="ECO:0000256" key="3">
    <source>
        <dbReference type="ARBA" id="ARBA00011233"/>
    </source>
</evidence>
<dbReference type="SMART" id="SM00607">
    <property type="entry name" value="FTP"/>
    <property type="match status" value="4"/>
</dbReference>
<feature type="domain" description="Fucolectin tachylectin-4 pentraxin-1" evidence="9">
    <location>
        <begin position="541"/>
        <end position="685"/>
    </location>
</feature>
<evidence type="ECO:0000256" key="2">
    <source>
        <dbReference type="ARBA" id="ARBA00010147"/>
    </source>
</evidence>
<evidence type="ECO:0000256" key="6">
    <source>
        <dbReference type="ARBA" id="ARBA00022837"/>
    </source>
</evidence>
<name>A0ABM5GF72_9SAUR</name>
<evidence type="ECO:0000256" key="7">
    <source>
        <dbReference type="ARBA" id="ARBA00023157"/>
    </source>
</evidence>
<keyword evidence="5" id="KW-0430">Lectin</keyword>
<evidence type="ECO:0000256" key="4">
    <source>
        <dbReference type="ARBA" id="ARBA00022723"/>
    </source>
</evidence>
<sequence length="693" mass="75951">MLLLRSVSQNLCLLIFLPALRASEVPNVAPLGVAFQSSTFSPEAVASNAIDGSTEGDYGQGSCTHTEYESNPWWIVDLKAEYRVFRVSISNRRDCCSFRINGAEIRIGNSTEEGGTKNPRCATIDDLGPGETRSFYCEFSQGQFVTVHQPEGGILTLCEVQVFGLKIDSTNEQSKLSRPVLELEEGEQVKTSGLFVYFLIVPNVAVRGKVFQSSTYNELGNPDNAIDGSVSANYLRGHCTHTELEINPWWTVDLTAEFRVLRVGVTNRGDCCSERINGAEIRIGNSPEKGGITNPRCATITSLGPGKTAVFDCGEMQGRYVTVTIPGVRIISLCEVQVFGEKVNSSDFANKKETSPGEEDTEVTSAIEKWVKQKELRPPLEQNRGKQAYLTVYNAALDGKAFQSSSYSSLASAEHANDGSTSSNFLQGHCTHTLLEANPWWTVDLRARFRVLSVVVTNRGDCCEERIQGAEIRIGDSKDEGGIRNPRCATISSMDLGETHKFECEGMQGQYVTITIPGTPKYLTLCEVQVFGQRIMPLVPNVALEGTAFQSSTYNKLGFAENAIDGSTAVNFMRKSCTHTDLELNPWWTVDLKAEFNVSSVSVTNREDCCANRLNGAEIRIGNSLERGGSTNPRCAIIASLGAGETQNFDCEGIQGRYVTVTIPRIQFLTLCEVQVFGVRANPLDVLSKDFFS</sequence>